<proteinExistence type="predicted"/>
<feature type="region of interest" description="Disordered" evidence="1">
    <location>
        <begin position="442"/>
        <end position="462"/>
    </location>
</feature>
<dbReference type="EMBL" id="JAULSO010000007">
    <property type="protein sequence ID" value="KAK3681322.1"/>
    <property type="molecule type" value="Genomic_DNA"/>
</dbReference>
<reference evidence="2" key="1">
    <citation type="journal article" date="2023" name="Mol. Phylogenet. Evol.">
        <title>Genome-scale phylogeny and comparative genomics of the fungal order Sordariales.</title>
        <authorList>
            <person name="Hensen N."/>
            <person name="Bonometti L."/>
            <person name="Westerberg I."/>
            <person name="Brannstrom I.O."/>
            <person name="Guillou S."/>
            <person name="Cros-Aarteil S."/>
            <person name="Calhoun S."/>
            <person name="Haridas S."/>
            <person name="Kuo A."/>
            <person name="Mondo S."/>
            <person name="Pangilinan J."/>
            <person name="Riley R."/>
            <person name="LaButti K."/>
            <person name="Andreopoulos B."/>
            <person name="Lipzen A."/>
            <person name="Chen C."/>
            <person name="Yan M."/>
            <person name="Daum C."/>
            <person name="Ng V."/>
            <person name="Clum A."/>
            <person name="Steindorff A."/>
            <person name="Ohm R.A."/>
            <person name="Martin F."/>
            <person name="Silar P."/>
            <person name="Natvig D.O."/>
            <person name="Lalanne C."/>
            <person name="Gautier V."/>
            <person name="Ament-Velasquez S.L."/>
            <person name="Kruys A."/>
            <person name="Hutchinson M.I."/>
            <person name="Powell A.J."/>
            <person name="Barry K."/>
            <person name="Miller A.N."/>
            <person name="Grigoriev I.V."/>
            <person name="Debuchy R."/>
            <person name="Gladieux P."/>
            <person name="Hiltunen Thoren M."/>
            <person name="Johannesson H."/>
        </authorList>
    </citation>
    <scope>NUCLEOTIDE SEQUENCE</scope>
    <source>
        <strain evidence="2">CBS 314.62</strain>
    </source>
</reference>
<evidence type="ECO:0000313" key="2">
    <source>
        <dbReference type="EMBL" id="KAK3681322.1"/>
    </source>
</evidence>
<organism evidence="2 3">
    <name type="scientific">Podospora appendiculata</name>
    <dbReference type="NCBI Taxonomy" id="314037"/>
    <lineage>
        <taxon>Eukaryota</taxon>
        <taxon>Fungi</taxon>
        <taxon>Dikarya</taxon>
        <taxon>Ascomycota</taxon>
        <taxon>Pezizomycotina</taxon>
        <taxon>Sordariomycetes</taxon>
        <taxon>Sordariomycetidae</taxon>
        <taxon>Sordariales</taxon>
        <taxon>Podosporaceae</taxon>
        <taxon>Podospora</taxon>
    </lineage>
</organism>
<accession>A0AAE0WZJ4</accession>
<evidence type="ECO:0000313" key="3">
    <source>
        <dbReference type="Proteomes" id="UP001270362"/>
    </source>
</evidence>
<dbReference type="AlphaFoldDB" id="A0AAE0WZJ4"/>
<feature type="compositionally biased region" description="Low complexity" evidence="1">
    <location>
        <begin position="203"/>
        <end position="228"/>
    </location>
</feature>
<dbReference type="Proteomes" id="UP001270362">
    <property type="component" value="Unassembled WGS sequence"/>
</dbReference>
<feature type="region of interest" description="Disordered" evidence="1">
    <location>
        <begin position="203"/>
        <end position="233"/>
    </location>
</feature>
<feature type="region of interest" description="Disordered" evidence="1">
    <location>
        <begin position="376"/>
        <end position="398"/>
    </location>
</feature>
<name>A0AAE0WZJ4_9PEZI</name>
<feature type="region of interest" description="Disordered" evidence="1">
    <location>
        <begin position="120"/>
        <end position="139"/>
    </location>
</feature>
<keyword evidence="3" id="KW-1185">Reference proteome</keyword>
<comment type="caution">
    <text evidence="2">The sequence shown here is derived from an EMBL/GenBank/DDBJ whole genome shotgun (WGS) entry which is preliminary data.</text>
</comment>
<sequence>MAPATIASLPPELLALVFHHVAETAPSEVRLHDQPKTDFLQDPNRPLKHASLVSWHWRTIALPILFCHVVWTLDWWDMYHVVEQGRRRDPFERLPLLGFLSDRGLGRHVDTLTIIITNHMRGTTSSPPPTTGSQASGSSSHLATYFEDNNWVWDLLFSVVDPRRFTLVATPKILARLLSRMLFIGDAWSFNINPLHVLSLSRPTKGPLPSSSSSSSPPPTTTATSSKNPNPPQAATTRLFTIRPWTGLLLNEGSSTRVYRTYEFFLRRPPSILGALLGSEEAPNDTLLIPRTVTSLSYVAIFPLSSHFTTLVSHLPRLDRLFVQLVPQDDLLLSADEMHHVQPSDLWMERNSCYSLAISWLMAGPAPVDDEDFDMHSETEMETEEHEVDAGGGPQTENNWRHLREFASGDAADVEAWEMAVKTLCGGDGSQWRVEREGVFVRRGQQQDGDDEAMGEAPQQASENAPDIFHPALQRLAFNGTANLPYSPVATHWHGHLAAPPPAIPEDMELAAQQMIDAHMQAAHDQQQQQQQHVAWYASTAPEEFEAFMFAHADGARPAAAVDMGVEAMTPAILDMMMAMAMPDGPLDPDTVDFEAWSDGVAHLPG</sequence>
<protein>
    <submittedName>
        <fullName evidence="2">F-box domain-containing protein</fullName>
    </submittedName>
</protein>
<evidence type="ECO:0000256" key="1">
    <source>
        <dbReference type="SAM" id="MobiDB-lite"/>
    </source>
</evidence>
<gene>
    <name evidence="2" type="ORF">B0T22DRAFT_445529</name>
</gene>
<reference evidence="2" key="2">
    <citation type="submission" date="2023-06" db="EMBL/GenBank/DDBJ databases">
        <authorList>
            <consortium name="Lawrence Berkeley National Laboratory"/>
            <person name="Haridas S."/>
            <person name="Hensen N."/>
            <person name="Bonometti L."/>
            <person name="Westerberg I."/>
            <person name="Brannstrom I.O."/>
            <person name="Guillou S."/>
            <person name="Cros-Aarteil S."/>
            <person name="Calhoun S."/>
            <person name="Kuo A."/>
            <person name="Mondo S."/>
            <person name="Pangilinan J."/>
            <person name="Riley R."/>
            <person name="Labutti K."/>
            <person name="Andreopoulos B."/>
            <person name="Lipzen A."/>
            <person name="Chen C."/>
            <person name="Yanf M."/>
            <person name="Daum C."/>
            <person name="Ng V."/>
            <person name="Clum A."/>
            <person name="Steindorff A."/>
            <person name="Ohm R."/>
            <person name="Martin F."/>
            <person name="Silar P."/>
            <person name="Natvig D."/>
            <person name="Lalanne C."/>
            <person name="Gautier V."/>
            <person name="Ament-Velasquez S.L."/>
            <person name="Kruys A."/>
            <person name="Hutchinson M.I."/>
            <person name="Powell A.J."/>
            <person name="Barry K."/>
            <person name="Miller A.N."/>
            <person name="Grigoriev I.V."/>
            <person name="Debuchy R."/>
            <person name="Gladieux P."/>
            <person name="Thoren M.H."/>
            <person name="Johannesson H."/>
        </authorList>
    </citation>
    <scope>NUCLEOTIDE SEQUENCE</scope>
    <source>
        <strain evidence="2">CBS 314.62</strain>
    </source>
</reference>